<evidence type="ECO:0000313" key="1">
    <source>
        <dbReference type="EMBL" id="KAK7481101.1"/>
    </source>
</evidence>
<comment type="caution">
    <text evidence="1">The sequence shown here is derived from an EMBL/GenBank/DDBJ whole genome shotgun (WGS) entry which is preliminary data.</text>
</comment>
<dbReference type="Proteomes" id="UP001519460">
    <property type="component" value="Unassembled WGS sequence"/>
</dbReference>
<protein>
    <submittedName>
        <fullName evidence="1">Uncharacterized protein</fullName>
    </submittedName>
</protein>
<dbReference type="AlphaFoldDB" id="A0ABD0K1A3"/>
<organism evidence="1 2">
    <name type="scientific">Batillaria attramentaria</name>
    <dbReference type="NCBI Taxonomy" id="370345"/>
    <lineage>
        <taxon>Eukaryota</taxon>
        <taxon>Metazoa</taxon>
        <taxon>Spiralia</taxon>
        <taxon>Lophotrochozoa</taxon>
        <taxon>Mollusca</taxon>
        <taxon>Gastropoda</taxon>
        <taxon>Caenogastropoda</taxon>
        <taxon>Sorbeoconcha</taxon>
        <taxon>Cerithioidea</taxon>
        <taxon>Batillariidae</taxon>
        <taxon>Batillaria</taxon>
    </lineage>
</organism>
<proteinExistence type="predicted"/>
<evidence type="ECO:0000313" key="2">
    <source>
        <dbReference type="Proteomes" id="UP001519460"/>
    </source>
</evidence>
<dbReference type="EMBL" id="JACVVK020000267">
    <property type="protein sequence ID" value="KAK7481101.1"/>
    <property type="molecule type" value="Genomic_DNA"/>
</dbReference>
<keyword evidence="2" id="KW-1185">Reference proteome</keyword>
<accession>A0ABD0K1A3</accession>
<sequence length="146" mass="16443">MAKHSYDSKSVCLLCPLSLLQTFWNIPPPPSPSRLPRLPFSLFSSFQDVTRRVLWLSRPVARAELARTRDICRSTGPVPAIANVSWIVTQAVCRARARCLRWWTSDTRHERALAADHTALSTYSTLPHVPRATCESTCRPYSGHGQ</sequence>
<reference evidence="1 2" key="1">
    <citation type="journal article" date="2023" name="Sci. Data">
        <title>Genome assembly of the Korean intertidal mud-creeper Batillaria attramentaria.</title>
        <authorList>
            <person name="Patra A.K."/>
            <person name="Ho P.T."/>
            <person name="Jun S."/>
            <person name="Lee S.J."/>
            <person name="Kim Y."/>
            <person name="Won Y.J."/>
        </authorList>
    </citation>
    <scope>NUCLEOTIDE SEQUENCE [LARGE SCALE GENOMIC DNA]</scope>
    <source>
        <strain evidence="1">Wonlab-2016</strain>
    </source>
</reference>
<name>A0ABD0K1A3_9CAEN</name>
<gene>
    <name evidence="1" type="ORF">BaRGS_00027641</name>
</gene>